<organism evidence="1 2">
    <name type="scientific">Persea americana</name>
    <name type="common">Avocado</name>
    <dbReference type="NCBI Taxonomy" id="3435"/>
    <lineage>
        <taxon>Eukaryota</taxon>
        <taxon>Viridiplantae</taxon>
        <taxon>Streptophyta</taxon>
        <taxon>Embryophyta</taxon>
        <taxon>Tracheophyta</taxon>
        <taxon>Spermatophyta</taxon>
        <taxon>Magnoliopsida</taxon>
        <taxon>Magnoliidae</taxon>
        <taxon>Laurales</taxon>
        <taxon>Lauraceae</taxon>
        <taxon>Persea</taxon>
    </lineage>
</organism>
<name>A0ACC2LRR0_PERAE</name>
<evidence type="ECO:0000313" key="2">
    <source>
        <dbReference type="Proteomes" id="UP001234297"/>
    </source>
</evidence>
<comment type="caution">
    <text evidence="1">The sequence shown here is derived from an EMBL/GenBank/DDBJ whole genome shotgun (WGS) entry which is preliminary data.</text>
</comment>
<accession>A0ACC2LRR0</accession>
<gene>
    <name evidence="1" type="ORF">MRB53_010361</name>
</gene>
<sequence length="180" mass="19923">MEVIWNEWMRNGLRKKKSQKSGILLHACTRSTGPQLGRPGTLKLVKNQVPVILSENFTDSVLSRPDLVSVDRAHSELQEITETCNFPDIQSPVYPVDIMAMMSTGYTEDLVKPPSCLTPGPSGPGQHHGHDVDRGHCRMSTEEVNIKSTRSTSQGPDHDPANDAFYEAHVVGDYKWGLAD</sequence>
<dbReference type="Proteomes" id="UP001234297">
    <property type="component" value="Chromosome 3"/>
</dbReference>
<reference evidence="1 2" key="1">
    <citation type="journal article" date="2022" name="Hortic Res">
        <title>A haplotype resolved chromosomal level avocado genome allows analysis of novel avocado genes.</title>
        <authorList>
            <person name="Nath O."/>
            <person name="Fletcher S.J."/>
            <person name="Hayward A."/>
            <person name="Shaw L.M."/>
            <person name="Masouleh A.K."/>
            <person name="Furtado A."/>
            <person name="Henry R.J."/>
            <person name="Mitter N."/>
        </authorList>
    </citation>
    <scope>NUCLEOTIDE SEQUENCE [LARGE SCALE GENOMIC DNA]</scope>
    <source>
        <strain evidence="2">cv. Hass</strain>
    </source>
</reference>
<proteinExistence type="predicted"/>
<protein>
    <submittedName>
        <fullName evidence="1">Uncharacterized protein</fullName>
    </submittedName>
</protein>
<evidence type="ECO:0000313" key="1">
    <source>
        <dbReference type="EMBL" id="KAJ8636094.1"/>
    </source>
</evidence>
<dbReference type="EMBL" id="CM056811">
    <property type="protein sequence ID" value="KAJ8636094.1"/>
    <property type="molecule type" value="Genomic_DNA"/>
</dbReference>
<keyword evidence="2" id="KW-1185">Reference proteome</keyword>